<evidence type="ECO:0000256" key="8">
    <source>
        <dbReference type="ARBA" id="ARBA00023133"/>
    </source>
</evidence>
<keyword evidence="9 14" id="KW-0472">Membrane</keyword>
<dbReference type="EMBL" id="JAAVUN010000002">
    <property type="protein sequence ID" value="NKE08819.1"/>
    <property type="molecule type" value="Genomic_DNA"/>
</dbReference>
<comment type="pathway">
    <text evidence="2 14">Porphyrin-containing compound metabolism; heme O biosynthesis; heme O from protoheme: step 1/1.</text>
</comment>
<evidence type="ECO:0000313" key="15">
    <source>
        <dbReference type="EMBL" id="NKE08819.1"/>
    </source>
</evidence>
<feature type="transmembrane region" description="Helical" evidence="14">
    <location>
        <begin position="226"/>
        <end position="246"/>
    </location>
</feature>
<dbReference type="Pfam" id="PF01040">
    <property type="entry name" value="UbiA"/>
    <property type="match status" value="1"/>
</dbReference>
<dbReference type="GO" id="GO:0048034">
    <property type="term" value="P:heme O biosynthetic process"/>
    <property type="evidence" value="ECO:0007669"/>
    <property type="project" value="UniProtKB-UniRule"/>
</dbReference>
<evidence type="ECO:0000256" key="11">
    <source>
        <dbReference type="ARBA" id="ARBA00040810"/>
    </source>
</evidence>
<dbReference type="FunFam" id="1.10.357.140:FF:000001">
    <property type="entry name" value="Protoheme IX farnesyltransferase"/>
    <property type="match status" value="1"/>
</dbReference>
<dbReference type="Proteomes" id="UP000521379">
    <property type="component" value="Unassembled WGS sequence"/>
</dbReference>
<organism evidence="15 16">
    <name type="scientific">Kocuria subflava</name>
    <dbReference type="NCBI Taxonomy" id="1736139"/>
    <lineage>
        <taxon>Bacteria</taxon>
        <taxon>Bacillati</taxon>
        <taxon>Actinomycetota</taxon>
        <taxon>Actinomycetes</taxon>
        <taxon>Micrococcales</taxon>
        <taxon>Micrococcaceae</taxon>
        <taxon>Kocuria</taxon>
    </lineage>
</organism>
<evidence type="ECO:0000256" key="13">
    <source>
        <dbReference type="ARBA" id="ARBA00047690"/>
    </source>
</evidence>
<evidence type="ECO:0000256" key="1">
    <source>
        <dbReference type="ARBA" id="ARBA00004651"/>
    </source>
</evidence>
<keyword evidence="5 14" id="KW-0808">Transferase</keyword>
<evidence type="ECO:0000256" key="6">
    <source>
        <dbReference type="ARBA" id="ARBA00022692"/>
    </source>
</evidence>
<accession>A0A846TPS4</accession>
<gene>
    <name evidence="14" type="primary">ctaB</name>
    <name evidence="15" type="ORF">GTW58_02415</name>
</gene>
<dbReference type="GO" id="GO:0008495">
    <property type="term" value="F:protoheme IX farnesyltransferase activity"/>
    <property type="evidence" value="ECO:0007669"/>
    <property type="project" value="UniProtKB-UniRule"/>
</dbReference>
<feature type="transmembrane region" description="Helical" evidence="14">
    <location>
        <begin position="147"/>
        <end position="167"/>
    </location>
</feature>
<dbReference type="NCBIfam" id="TIGR01473">
    <property type="entry name" value="cyoE_ctaB"/>
    <property type="match status" value="1"/>
</dbReference>
<feature type="transmembrane region" description="Helical" evidence="14">
    <location>
        <begin position="333"/>
        <end position="351"/>
    </location>
</feature>
<evidence type="ECO:0000256" key="9">
    <source>
        <dbReference type="ARBA" id="ARBA00023136"/>
    </source>
</evidence>
<dbReference type="HAMAP" id="MF_00154">
    <property type="entry name" value="CyoE_CtaB"/>
    <property type="match status" value="1"/>
</dbReference>
<keyword evidence="8 14" id="KW-0350">Heme biosynthesis</keyword>
<evidence type="ECO:0000256" key="4">
    <source>
        <dbReference type="ARBA" id="ARBA00022475"/>
    </source>
</evidence>
<keyword evidence="16" id="KW-1185">Reference proteome</keyword>
<keyword evidence="4 14" id="KW-1003">Cell membrane</keyword>
<name>A0A846TPS4_9MICC</name>
<evidence type="ECO:0000313" key="16">
    <source>
        <dbReference type="Proteomes" id="UP000521379"/>
    </source>
</evidence>
<comment type="function">
    <text evidence="14">Converts heme B (protoheme IX) to heme O by substitution of the vinyl group on carbon 2 of heme B porphyrin ring with a hydroxyethyl farnesyl side group.</text>
</comment>
<dbReference type="EC" id="2.5.1.141" evidence="3 14"/>
<evidence type="ECO:0000256" key="12">
    <source>
        <dbReference type="ARBA" id="ARBA00042475"/>
    </source>
</evidence>
<feature type="transmembrane region" description="Helical" evidence="14">
    <location>
        <begin position="78"/>
        <end position="96"/>
    </location>
</feature>
<evidence type="ECO:0000256" key="7">
    <source>
        <dbReference type="ARBA" id="ARBA00022989"/>
    </source>
</evidence>
<dbReference type="CDD" id="cd13957">
    <property type="entry name" value="PT_UbiA_Cox10"/>
    <property type="match status" value="1"/>
</dbReference>
<dbReference type="InterPro" id="IPR044878">
    <property type="entry name" value="UbiA_sf"/>
</dbReference>
<dbReference type="InterPro" id="IPR000537">
    <property type="entry name" value="UbiA_prenyltransferase"/>
</dbReference>
<dbReference type="InterPro" id="IPR006369">
    <property type="entry name" value="Protohaem_IX_farnesylTrfase"/>
</dbReference>
<keyword evidence="7 14" id="KW-1133">Transmembrane helix</keyword>
<feature type="transmembrane region" description="Helical" evidence="14">
    <location>
        <begin position="201"/>
        <end position="220"/>
    </location>
</feature>
<sequence length="360" mass="38684">MTGTSRNANSVPLEQHCLVSTAITSAPPTTSGRAKHVSSTHASEHAVIPAPGDAHEPAAGRNTSLMDRIKAYLQLMKLRIVELLLIATVPTMIFAQQGMPSFWLILNTLIGGTLSAGAAGAFNSYIDRESDRVMKRTSKRPLVTRVVGDREALIFAWIVAVVSVIWFLVFVNLLAAVLTAVAIFLYAVFYSIILKRRTSQNIVWGGVAGCMPVLIAWAAVTGTVEWPAVVLFAVVFLWTPPHYWPLSMKYAADYSRAGIPMLGAISPAGKVASQVVLYGWATAICSLLLVPVGGAGWLYASVSLAAGAWFVYECHRLLRLANAGEATDKQAMRVFHGSITYLTLVFVAVAVDPFVGGPIL</sequence>
<reference evidence="15 16" key="1">
    <citation type="submission" date="2020-02" db="EMBL/GenBank/DDBJ databases">
        <authorList>
            <person name="Sun Q."/>
        </authorList>
    </citation>
    <scope>NUCLEOTIDE SEQUENCE [LARGE SCALE GENOMIC DNA]</scope>
    <source>
        <strain evidence="15 16">YIM 13062</strain>
    </source>
</reference>
<keyword evidence="6 14" id="KW-0812">Transmembrane</keyword>
<proteinExistence type="inferred from homology"/>
<feature type="transmembrane region" description="Helical" evidence="14">
    <location>
        <begin position="173"/>
        <end position="194"/>
    </location>
</feature>
<comment type="miscellaneous">
    <text evidence="14">Carbon 2 of the heme B porphyrin ring is defined according to the Fischer nomenclature.</text>
</comment>
<dbReference type="NCBIfam" id="NF003349">
    <property type="entry name" value="PRK04375.1-2"/>
    <property type="match status" value="1"/>
</dbReference>
<comment type="caution">
    <text evidence="15">The sequence shown here is derived from an EMBL/GenBank/DDBJ whole genome shotgun (WGS) entry which is preliminary data.</text>
</comment>
<feature type="transmembrane region" description="Helical" evidence="14">
    <location>
        <begin position="296"/>
        <end position="312"/>
    </location>
</feature>
<dbReference type="AlphaFoldDB" id="A0A846TPS4"/>
<evidence type="ECO:0000256" key="10">
    <source>
        <dbReference type="ARBA" id="ARBA00030253"/>
    </source>
</evidence>
<comment type="catalytic activity">
    <reaction evidence="13 14">
        <text>heme b + (2E,6E)-farnesyl diphosphate + H2O = Fe(II)-heme o + diphosphate</text>
        <dbReference type="Rhea" id="RHEA:28070"/>
        <dbReference type="ChEBI" id="CHEBI:15377"/>
        <dbReference type="ChEBI" id="CHEBI:33019"/>
        <dbReference type="ChEBI" id="CHEBI:60344"/>
        <dbReference type="ChEBI" id="CHEBI:60530"/>
        <dbReference type="ChEBI" id="CHEBI:175763"/>
        <dbReference type="EC" id="2.5.1.141"/>
    </reaction>
</comment>
<comment type="subcellular location">
    <subcellularLocation>
        <location evidence="1 14">Cell membrane</location>
        <topology evidence="1 14">Multi-pass membrane protein</topology>
    </subcellularLocation>
</comment>
<feature type="transmembrane region" description="Helical" evidence="14">
    <location>
        <begin position="102"/>
        <end position="126"/>
    </location>
</feature>
<evidence type="ECO:0000256" key="5">
    <source>
        <dbReference type="ARBA" id="ARBA00022679"/>
    </source>
</evidence>
<dbReference type="PANTHER" id="PTHR43448:SF7">
    <property type="entry name" value="4-HYDROXYBENZOATE SOLANESYLTRANSFERASE"/>
    <property type="match status" value="1"/>
</dbReference>
<dbReference type="GO" id="GO:0005886">
    <property type="term" value="C:plasma membrane"/>
    <property type="evidence" value="ECO:0007669"/>
    <property type="project" value="UniProtKB-SubCell"/>
</dbReference>
<evidence type="ECO:0000256" key="3">
    <source>
        <dbReference type="ARBA" id="ARBA00012292"/>
    </source>
</evidence>
<dbReference type="Gene3D" id="1.10.357.140">
    <property type="entry name" value="UbiA prenyltransferase"/>
    <property type="match status" value="1"/>
</dbReference>
<evidence type="ECO:0000256" key="14">
    <source>
        <dbReference type="HAMAP-Rule" id="MF_00154"/>
    </source>
</evidence>
<protein>
    <recommendedName>
        <fullName evidence="11 14">Protoheme IX farnesyltransferase</fullName>
        <ecNumber evidence="3 14">2.5.1.141</ecNumber>
    </recommendedName>
    <alternativeName>
        <fullName evidence="12 14">Heme B farnesyltransferase</fullName>
    </alternativeName>
    <alternativeName>
        <fullName evidence="10 14">Heme O synthase</fullName>
    </alternativeName>
</protein>
<dbReference type="PANTHER" id="PTHR43448">
    <property type="entry name" value="PROTOHEME IX FARNESYLTRANSFERASE, MITOCHONDRIAL"/>
    <property type="match status" value="1"/>
</dbReference>
<dbReference type="UniPathway" id="UPA00834">
    <property type="reaction ID" value="UER00712"/>
</dbReference>
<comment type="similarity">
    <text evidence="14">Belongs to the UbiA prenyltransferase family. Protoheme IX farnesyltransferase subfamily.</text>
</comment>
<evidence type="ECO:0000256" key="2">
    <source>
        <dbReference type="ARBA" id="ARBA00004919"/>
    </source>
</evidence>